<dbReference type="GO" id="GO:0016301">
    <property type="term" value="F:kinase activity"/>
    <property type="evidence" value="ECO:0007669"/>
    <property type="project" value="UniProtKB-KW"/>
</dbReference>
<evidence type="ECO:0000313" key="5">
    <source>
        <dbReference type="EMBL" id="OQR70746.1"/>
    </source>
</evidence>
<evidence type="ECO:0000259" key="4">
    <source>
        <dbReference type="PROSITE" id="PS50070"/>
    </source>
</evidence>
<dbReference type="PRINTS" id="PR00018">
    <property type="entry name" value="KRINGLE"/>
</dbReference>
<dbReference type="SMART" id="SM00130">
    <property type="entry name" value="KR"/>
    <property type="match status" value="1"/>
</dbReference>
<dbReference type="InterPro" id="IPR018056">
    <property type="entry name" value="Kringle_CS"/>
</dbReference>
<proteinExistence type="predicted"/>
<reference evidence="5 6" key="1">
    <citation type="journal article" date="2017" name="Gigascience">
        <title>Draft genome of the honey bee ectoparasitic mite, Tropilaelaps mercedesae, is shaped by the parasitic life history.</title>
        <authorList>
            <person name="Dong X."/>
            <person name="Armstrong S.D."/>
            <person name="Xia D."/>
            <person name="Makepeace B.L."/>
            <person name="Darby A.C."/>
            <person name="Kadowaki T."/>
        </authorList>
    </citation>
    <scope>NUCLEOTIDE SEQUENCE [LARGE SCALE GENOMIC DNA]</scope>
    <source>
        <strain evidence="5">Wuxi-XJTLU</strain>
    </source>
</reference>
<evidence type="ECO:0000313" key="6">
    <source>
        <dbReference type="Proteomes" id="UP000192247"/>
    </source>
</evidence>
<evidence type="ECO:0000256" key="2">
    <source>
        <dbReference type="ARBA" id="ARBA00023157"/>
    </source>
</evidence>
<sequence>MAATCVRGRGRFYQGRVNVTKSGIPCQPWDAQEPHSHNRPPNVFPEIRDADNFCRNAGGEEPSPWCYTTDPRRRWEHCDIPQCEHSYYQQCIGFTKFHRTRAAEVRTRKTVVTDFPIDSALHLVLVLDPPVACHPPLSVVVAIPIIFPGEELRQEQRRLHCHPTPVSPAKTTATLAHFCGSRGVTSSSWRQEQTPPQEGVA</sequence>
<dbReference type="Pfam" id="PF00051">
    <property type="entry name" value="Kringle"/>
    <property type="match status" value="1"/>
</dbReference>
<dbReference type="SUPFAM" id="SSF57440">
    <property type="entry name" value="Kringle-like"/>
    <property type="match status" value="1"/>
</dbReference>
<comment type="caution">
    <text evidence="3">Lacks conserved residue(s) required for the propagation of feature annotation.</text>
</comment>
<keyword evidence="5" id="KW-0675">Receptor</keyword>
<dbReference type="AlphaFoldDB" id="A0A1V9XBD7"/>
<dbReference type="GO" id="GO:0005102">
    <property type="term" value="F:signaling receptor binding"/>
    <property type="evidence" value="ECO:0007669"/>
    <property type="project" value="TreeGrafter"/>
</dbReference>
<dbReference type="InterPro" id="IPR013806">
    <property type="entry name" value="Kringle-like"/>
</dbReference>
<dbReference type="InParanoid" id="A0A1V9XBD7"/>
<dbReference type="EMBL" id="MNPL01016293">
    <property type="protein sequence ID" value="OQR70746.1"/>
    <property type="molecule type" value="Genomic_DNA"/>
</dbReference>
<comment type="caution">
    <text evidence="5">The sequence shown here is derived from an EMBL/GenBank/DDBJ whole genome shotgun (WGS) entry which is preliminary data.</text>
</comment>
<dbReference type="PANTHER" id="PTHR24261">
    <property type="entry name" value="PLASMINOGEN-RELATED"/>
    <property type="match status" value="1"/>
</dbReference>
<keyword evidence="1 3" id="KW-0420">Kringle</keyword>
<feature type="domain" description="Kringle" evidence="4">
    <location>
        <begin position="4"/>
        <end position="83"/>
    </location>
</feature>
<dbReference type="GO" id="GO:0005615">
    <property type="term" value="C:extracellular space"/>
    <property type="evidence" value="ECO:0007669"/>
    <property type="project" value="TreeGrafter"/>
</dbReference>
<keyword evidence="2" id="KW-1015">Disulfide bond</keyword>
<dbReference type="InterPro" id="IPR038178">
    <property type="entry name" value="Kringle_sf"/>
</dbReference>
<dbReference type="GO" id="GO:0004175">
    <property type="term" value="F:endopeptidase activity"/>
    <property type="evidence" value="ECO:0007669"/>
    <property type="project" value="TreeGrafter"/>
</dbReference>
<dbReference type="PROSITE" id="PS50070">
    <property type="entry name" value="KRINGLE_2"/>
    <property type="match status" value="1"/>
</dbReference>
<keyword evidence="5" id="KW-0418">Kinase</keyword>
<dbReference type="STRING" id="418985.A0A1V9XBD7"/>
<keyword evidence="5" id="KW-0808">Transferase</keyword>
<dbReference type="PANTHER" id="PTHR24261:SF7">
    <property type="entry name" value="KRINGLE DOMAIN-CONTAINING PROTEIN"/>
    <property type="match status" value="1"/>
</dbReference>
<evidence type="ECO:0000256" key="1">
    <source>
        <dbReference type="ARBA" id="ARBA00022572"/>
    </source>
</evidence>
<dbReference type="Proteomes" id="UP000192247">
    <property type="component" value="Unassembled WGS sequence"/>
</dbReference>
<dbReference type="OrthoDB" id="2431000at2759"/>
<accession>A0A1V9XBD7</accession>
<keyword evidence="5" id="KW-0472">Membrane</keyword>
<keyword evidence="5" id="KW-0812">Transmembrane</keyword>
<keyword evidence="6" id="KW-1185">Reference proteome</keyword>
<dbReference type="Gene3D" id="2.40.20.10">
    <property type="entry name" value="Plasminogen Kringle 4"/>
    <property type="match status" value="1"/>
</dbReference>
<gene>
    <name evidence="5" type="ORF">BIW11_04103</name>
</gene>
<evidence type="ECO:0000256" key="3">
    <source>
        <dbReference type="PROSITE-ProRule" id="PRU00121"/>
    </source>
</evidence>
<organism evidence="5 6">
    <name type="scientific">Tropilaelaps mercedesae</name>
    <dbReference type="NCBI Taxonomy" id="418985"/>
    <lineage>
        <taxon>Eukaryota</taxon>
        <taxon>Metazoa</taxon>
        <taxon>Ecdysozoa</taxon>
        <taxon>Arthropoda</taxon>
        <taxon>Chelicerata</taxon>
        <taxon>Arachnida</taxon>
        <taxon>Acari</taxon>
        <taxon>Parasitiformes</taxon>
        <taxon>Mesostigmata</taxon>
        <taxon>Gamasina</taxon>
        <taxon>Dermanyssoidea</taxon>
        <taxon>Laelapidae</taxon>
        <taxon>Tropilaelaps</taxon>
    </lineage>
</organism>
<protein>
    <submittedName>
        <fullName evidence="5">Tyrosine-protein kinase transmembrane receptor Ror2-like</fullName>
    </submittedName>
</protein>
<dbReference type="InterPro" id="IPR000001">
    <property type="entry name" value="Kringle"/>
</dbReference>
<dbReference type="InterPro" id="IPR050759">
    <property type="entry name" value="Serine_protease_kringle"/>
</dbReference>
<name>A0A1V9XBD7_9ACAR</name>
<dbReference type="CDD" id="cd00108">
    <property type="entry name" value="KR"/>
    <property type="match status" value="1"/>
</dbReference>
<dbReference type="PROSITE" id="PS00021">
    <property type="entry name" value="KRINGLE_1"/>
    <property type="match status" value="1"/>
</dbReference>